<feature type="domain" description="Peptidase C51" evidence="1">
    <location>
        <begin position="204"/>
        <end position="332"/>
    </location>
</feature>
<protein>
    <submittedName>
        <fullName evidence="2">N-acetylmuramoyl-L-alanine amidase</fullName>
        <ecNumber evidence="2">3.5.1.28</ecNumber>
    </submittedName>
</protein>
<dbReference type="Pfam" id="PF05257">
    <property type="entry name" value="CHAP"/>
    <property type="match status" value="1"/>
</dbReference>
<gene>
    <name evidence="2" type="ORF">BIGA_0916</name>
</gene>
<dbReference type="RefSeq" id="WP_033505170.1">
    <property type="nucleotide sequence ID" value="NZ_JGYX01000005.1"/>
</dbReference>
<organism evidence="2 3">
    <name type="scientific">Bifidobacterium pullorum subsp. gallinarum</name>
    <dbReference type="NCBI Taxonomy" id="78344"/>
    <lineage>
        <taxon>Bacteria</taxon>
        <taxon>Bacillati</taxon>
        <taxon>Actinomycetota</taxon>
        <taxon>Actinomycetes</taxon>
        <taxon>Bifidobacteriales</taxon>
        <taxon>Bifidobacteriaceae</taxon>
        <taxon>Bifidobacterium</taxon>
    </lineage>
</organism>
<keyword evidence="2" id="KW-0378">Hydrolase</keyword>
<evidence type="ECO:0000259" key="1">
    <source>
        <dbReference type="PROSITE" id="PS50911"/>
    </source>
</evidence>
<dbReference type="EC" id="3.5.1.28" evidence="2"/>
<dbReference type="Proteomes" id="UP000029046">
    <property type="component" value="Unassembled WGS sequence"/>
</dbReference>
<dbReference type="OrthoDB" id="3240061at2"/>
<evidence type="ECO:0000313" key="2">
    <source>
        <dbReference type="EMBL" id="KFI60328.1"/>
    </source>
</evidence>
<dbReference type="Gene3D" id="3.90.1720.10">
    <property type="entry name" value="endopeptidase domain like (from Nostoc punctiforme)"/>
    <property type="match status" value="1"/>
</dbReference>
<comment type="caution">
    <text evidence="2">The sequence shown here is derived from an EMBL/GenBank/DDBJ whole genome shotgun (WGS) entry which is preliminary data.</text>
</comment>
<proteinExistence type="predicted"/>
<keyword evidence="3" id="KW-1185">Reference proteome</keyword>
<sequence length="333" mass="35290">MRHAAHQAANNSRQYIRTSRSLFSSGSGAHSAKAVRMAQMTQSNGAVLGLDQAVVERLNEVAPQTRRALREAARAAERRSHILTSASLAALVGTAATAVALAGPDDIKGSILADTATTTTQLKRITTDVVSRSEDRAPLSALSDGAVADTVAASQETAASADTAQISSEGEWQATGDASQLDVNQMSRSLANNPQVAALMDQDYNVLPAGFNPNHATGDSGNAYSFSQCTWWVYVRRHELGLPVGSYMGNGNMWANSARALGYWVDNTPRHVGDIMVFAAGQAGADGYYGHVAIVEQINPDGSIVTSECGASMNGKTYSKTYTNPSDFQFIHY</sequence>
<dbReference type="PROSITE" id="PS50911">
    <property type="entry name" value="CHAP"/>
    <property type="match status" value="1"/>
</dbReference>
<dbReference type="eggNOG" id="COG3942">
    <property type="taxonomic scope" value="Bacteria"/>
</dbReference>
<name>A0A087ANH8_9BIFI</name>
<dbReference type="InterPro" id="IPR007921">
    <property type="entry name" value="CHAP_dom"/>
</dbReference>
<accession>A0A087ANH8</accession>
<dbReference type="InterPro" id="IPR038765">
    <property type="entry name" value="Papain-like_cys_pep_sf"/>
</dbReference>
<dbReference type="EMBL" id="JGYX01000005">
    <property type="protein sequence ID" value="KFI60328.1"/>
    <property type="molecule type" value="Genomic_DNA"/>
</dbReference>
<evidence type="ECO:0000313" key="3">
    <source>
        <dbReference type="Proteomes" id="UP000029046"/>
    </source>
</evidence>
<reference evidence="2 3" key="1">
    <citation type="submission" date="2014-03" db="EMBL/GenBank/DDBJ databases">
        <title>Genomics of Bifidobacteria.</title>
        <authorList>
            <person name="Ventura M."/>
            <person name="Milani C."/>
            <person name="Lugli G.A."/>
        </authorList>
    </citation>
    <scope>NUCLEOTIDE SEQUENCE [LARGE SCALE GENOMIC DNA]</scope>
    <source>
        <strain evidence="2 3">LMG 11586</strain>
    </source>
</reference>
<dbReference type="SUPFAM" id="SSF54001">
    <property type="entry name" value="Cysteine proteinases"/>
    <property type="match status" value="1"/>
</dbReference>
<dbReference type="AlphaFoldDB" id="A0A087ANH8"/>
<dbReference type="GO" id="GO:0008745">
    <property type="term" value="F:N-acetylmuramoyl-L-alanine amidase activity"/>
    <property type="evidence" value="ECO:0007669"/>
    <property type="project" value="UniProtKB-EC"/>
</dbReference>